<name>A0A1Y3YL24_9BACE</name>
<gene>
    <name evidence="1" type="ORF">B5F97_17045</name>
</gene>
<evidence type="ECO:0000313" key="2">
    <source>
        <dbReference type="Proteomes" id="UP000195386"/>
    </source>
</evidence>
<sequence length="80" mass="9529">MFYLLEVCPQGLRRKDTKNGESLDRIYKKKAENKKNEQVLPNPSPRVRKAKRLFFFTCIKLLPENQSFFLPLKTNFKPIK</sequence>
<dbReference type="Proteomes" id="UP000195386">
    <property type="component" value="Unassembled WGS sequence"/>
</dbReference>
<protein>
    <submittedName>
        <fullName evidence="1">Uncharacterized protein</fullName>
    </submittedName>
</protein>
<dbReference type="EMBL" id="NFII01000025">
    <property type="protein sequence ID" value="OUN98091.1"/>
    <property type="molecule type" value="Genomic_DNA"/>
</dbReference>
<comment type="caution">
    <text evidence="1">The sequence shown here is derived from an EMBL/GenBank/DDBJ whole genome shotgun (WGS) entry which is preliminary data.</text>
</comment>
<dbReference type="AlphaFoldDB" id="A0A1Y3YL24"/>
<organism evidence="1 2">
    <name type="scientific">Bacteroides clarus</name>
    <dbReference type="NCBI Taxonomy" id="626929"/>
    <lineage>
        <taxon>Bacteria</taxon>
        <taxon>Pseudomonadati</taxon>
        <taxon>Bacteroidota</taxon>
        <taxon>Bacteroidia</taxon>
        <taxon>Bacteroidales</taxon>
        <taxon>Bacteroidaceae</taxon>
        <taxon>Bacteroides</taxon>
    </lineage>
</organism>
<accession>A0A1Y3YL24</accession>
<evidence type="ECO:0000313" key="1">
    <source>
        <dbReference type="EMBL" id="OUN98091.1"/>
    </source>
</evidence>
<proteinExistence type="predicted"/>
<reference evidence="2" key="1">
    <citation type="submission" date="2017-04" db="EMBL/GenBank/DDBJ databases">
        <title>Function of individual gut microbiota members based on whole genome sequencing of pure cultures obtained from chicken caecum.</title>
        <authorList>
            <person name="Medvecky M."/>
            <person name="Cejkova D."/>
            <person name="Polansky O."/>
            <person name="Karasova D."/>
            <person name="Kubasova T."/>
            <person name="Cizek A."/>
            <person name="Rychlik I."/>
        </authorList>
    </citation>
    <scope>NUCLEOTIDE SEQUENCE [LARGE SCALE GENOMIC DNA]</scope>
    <source>
        <strain evidence="2">An43</strain>
    </source>
</reference>